<accession>A0A9W8YYE8</accession>
<comment type="caution">
    <text evidence="4">The sequence shown here is derived from an EMBL/GenBank/DDBJ whole genome shotgun (WGS) entry which is preliminary data.</text>
</comment>
<keyword evidence="5" id="KW-1185">Reference proteome</keyword>
<dbReference type="Pfam" id="PF05368">
    <property type="entry name" value="NmrA"/>
    <property type="match status" value="1"/>
</dbReference>
<keyword evidence="2" id="KW-0521">NADP</keyword>
<dbReference type="SUPFAM" id="SSF51735">
    <property type="entry name" value="NAD(P)-binding Rossmann-fold domains"/>
    <property type="match status" value="1"/>
</dbReference>
<evidence type="ECO:0000256" key="2">
    <source>
        <dbReference type="ARBA" id="ARBA00022857"/>
    </source>
</evidence>
<dbReference type="Gene3D" id="3.90.25.10">
    <property type="entry name" value="UDP-galactose 4-epimerase, domain 1"/>
    <property type="match status" value="1"/>
</dbReference>
<name>A0A9W8YYE8_9PEZI</name>
<dbReference type="OrthoDB" id="300709at2759"/>
<feature type="domain" description="NmrA-like" evidence="3">
    <location>
        <begin position="7"/>
        <end position="146"/>
    </location>
</feature>
<gene>
    <name evidence="4" type="ORF">N0V93_002256</name>
</gene>
<dbReference type="InterPro" id="IPR036291">
    <property type="entry name" value="NAD(P)-bd_dom_sf"/>
</dbReference>
<dbReference type="PANTHER" id="PTHR42748">
    <property type="entry name" value="NITROGEN METABOLITE REPRESSION PROTEIN NMRA FAMILY MEMBER"/>
    <property type="match status" value="1"/>
</dbReference>
<dbReference type="AlphaFoldDB" id="A0A9W8YYE8"/>
<dbReference type="EMBL" id="JAPEVB010000002">
    <property type="protein sequence ID" value="KAJ4393050.1"/>
    <property type="molecule type" value="Genomic_DNA"/>
</dbReference>
<evidence type="ECO:0000256" key="1">
    <source>
        <dbReference type="ARBA" id="ARBA00006328"/>
    </source>
</evidence>
<proteinExistence type="inferred from homology"/>
<evidence type="ECO:0000313" key="4">
    <source>
        <dbReference type="EMBL" id="KAJ4393050.1"/>
    </source>
</evidence>
<comment type="similarity">
    <text evidence="1">Belongs to the NmrA-type oxidoreductase family.</text>
</comment>
<evidence type="ECO:0000313" key="5">
    <source>
        <dbReference type="Proteomes" id="UP001140453"/>
    </source>
</evidence>
<organism evidence="4 5">
    <name type="scientific">Gnomoniopsis smithogilvyi</name>
    <dbReference type="NCBI Taxonomy" id="1191159"/>
    <lineage>
        <taxon>Eukaryota</taxon>
        <taxon>Fungi</taxon>
        <taxon>Dikarya</taxon>
        <taxon>Ascomycota</taxon>
        <taxon>Pezizomycotina</taxon>
        <taxon>Sordariomycetes</taxon>
        <taxon>Sordariomycetidae</taxon>
        <taxon>Diaporthales</taxon>
        <taxon>Gnomoniaceae</taxon>
        <taxon>Gnomoniopsis</taxon>
    </lineage>
</organism>
<dbReference type="InterPro" id="IPR008030">
    <property type="entry name" value="NmrA-like"/>
</dbReference>
<sequence length="193" mass="21412">MPITPVDYKAKVDERIKEELPGLAAKTTYLYLGYYPSNLLVFPFLKPYQLTEDGPFVLIAPIKPDATILIAGDMTINPGIWVRQILATGSRAFGKYANVALEKMSHEEMLASLSKIIGKPAILVECSVESYVQLWGPPAAEMALQFQYSELCDPWAERKDSISPKELGINIGEVVGFYGAIQSLITRQEQCSH</sequence>
<dbReference type="PANTHER" id="PTHR42748:SF28">
    <property type="entry name" value="NMRA-LIKE DOMAIN-CONTAINING PROTEIN"/>
    <property type="match status" value="1"/>
</dbReference>
<dbReference type="Gene3D" id="3.40.50.720">
    <property type="entry name" value="NAD(P)-binding Rossmann-like Domain"/>
    <property type="match status" value="1"/>
</dbReference>
<dbReference type="GO" id="GO:0005634">
    <property type="term" value="C:nucleus"/>
    <property type="evidence" value="ECO:0007669"/>
    <property type="project" value="TreeGrafter"/>
</dbReference>
<dbReference type="Proteomes" id="UP001140453">
    <property type="component" value="Unassembled WGS sequence"/>
</dbReference>
<reference evidence="4" key="1">
    <citation type="submission" date="2022-10" db="EMBL/GenBank/DDBJ databases">
        <title>Tapping the CABI collections for fungal endophytes: first genome assemblies for Collariella, Neodidymelliopsis, Ascochyta clinopodiicola, Didymella pomorum, Didymosphaeria variabile, Neocosmospora piperis and Neocucurbitaria cava.</title>
        <authorList>
            <person name="Hill R."/>
        </authorList>
    </citation>
    <scope>NUCLEOTIDE SEQUENCE</scope>
    <source>
        <strain evidence="4">IMI 355082</strain>
    </source>
</reference>
<evidence type="ECO:0000259" key="3">
    <source>
        <dbReference type="Pfam" id="PF05368"/>
    </source>
</evidence>
<dbReference type="InterPro" id="IPR051164">
    <property type="entry name" value="NmrA-like_oxidored"/>
</dbReference>
<protein>
    <recommendedName>
        <fullName evidence="3">NmrA-like domain-containing protein</fullName>
    </recommendedName>
</protein>